<evidence type="ECO:0000256" key="5">
    <source>
        <dbReference type="ARBA" id="ARBA00022692"/>
    </source>
</evidence>
<dbReference type="GO" id="GO:0006865">
    <property type="term" value="P:amino acid transport"/>
    <property type="evidence" value="ECO:0007669"/>
    <property type="project" value="UniProtKB-KW"/>
</dbReference>
<keyword evidence="6" id="KW-0029">Amino-acid transport</keyword>
<dbReference type="CDD" id="cd06261">
    <property type="entry name" value="TM_PBP2"/>
    <property type="match status" value="1"/>
</dbReference>
<keyword evidence="7 12" id="KW-1133">Transmembrane helix</keyword>
<accession>A0A8E2W8F3</accession>
<evidence type="ECO:0000256" key="1">
    <source>
        <dbReference type="ARBA" id="ARBA00004429"/>
    </source>
</evidence>
<dbReference type="Proteomes" id="UP000245631">
    <property type="component" value="Unassembled WGS sequence"/>
</dbReference>
<dbReference type="InterPro" id="IPR000515">
    <property type="entry name" value="MetI-like"/>
</dbReference>
<keyword evidence="4" id="KW-1003">Cell membrane</keyword>
<evidence type="ECO:0000256" key="4">
    <source>
        <dbReference type="ARBA" id="ARBA00022475"/>
    </source>
</evidence>
<dbReference type="AlphaFoldDB" id="A0A8E2W8F3"/>
<keyword evidence="3 12" id="KW-0813">Transport</keyword>
<comment type="similarity">
    <text evidence="2">Belongs to the binding-protein-dependent transport system permease family. HisMQ subfamily.</text>
</comment>
<gene>
    <name evidence="14" type="ORF">C8D77_11048</name>
</gene>
<evidence type="ECO:0000256" key="12">
    <source>
        <dbReference type="RuleBase" id="RU363032"/>
    </source>
</evidence>
<evidence type="ECO:0000313" key="15">
    <source>
        <dbReference type="Proteomes" id="UP000245631"/>
    </source>
</evidence>
<reference evidence="14 15" key="1">
    <citation type="submission" date="2018-05" db="EMBL/GenBank/DDBJ databases">
        <title>Genomic Encyclopedia of Type Strains, Phase IV (KMG-IV): sequencing the most valuable type-strain genomes for metagenomic binning, comparative biology and taxonomic classification.</title>
        <authorList>
            <person name="Goeker M."/>
        </authorList>
    </citation>
    <scope>NUCLEOTIDE SEQUENCE [LARGE SCALE GENOMIC DNA]</scope>
    <source>
        <strain evidence="14 15">DSM 2626</strain>
    </source>
</reference>
<evidence type="ECO:0000256" key="6">
    <source>
        <dbReference type="ARBA" id="ARBA00022970"/>
    </source>
</evidence>
<dbReference type="PANTHER" id="PTHR30614">
    <property type="entry name" value="MEMBRANE COMPONENT OF AMINO ACID ABC TRANSPORTER"/>
    <property type="match status" value="1"/>
</dbReference>
<dbReference type="GO" id="GO:0043190">
    <property type="term" value="C:ATP-binding cassette (ABC) transporter complex"/>
    <property type="evidence" value="ECO:0007669"/>
    <property type="project" value="InterPro"/>
</dbReference>
<dbReference type="PROSITE" id="PS50928">
    <property type="entry name" value="ABC_TM1"/>
    <property type="match status" value="1"/>
</dbReference>
<evidence type="ECO:0000256" key="10">
    <source>
        <dbReference type="ARBA" id="ARBA00062718"/>
    </source>
</evidence>
<dbReference type="SUPFAM" id="SSF161098">
    <property type="entry name" value="MetI-like"/>
    <property type="match status" value="1"/>
</dbReference>
<dbReference type="PANTHER" id="PTHR30614:SF0">
    <property type="entry name" value="L-CYSTINE TRANSPORT SYSTEM PERMEASE PROTEIN TCYL"/>
    <property type="match status" value="1"/>
</dbReference>
<dbReference type="InterPro" id="IPR035906">
    <property type="entry name" value="MetI-like_sf"/>
</dbReference>
<comment type="function">
    <text evidence="9">Part of the ABC transporter complex GltIJKL involved in glutamate and aspartate uptake. Probably responsible for the translocation of the substrate across the membrane.</text>
</comment>
<dbReference type="Pfam" id="PF00528">
    <property type="entry name" value="BPD_transp_1"/>
    <property type="match status" value="1"/>
</dbReference>
<feature type="transmembrane region" description="Helical" evidence="12">
    <location>
        <begin position="30"/>
        <end position="49"/>
    </location>
</feature>
<dbReference type="InterPro" id="IPR043429">
    <property type="entry name" value="ArtM/GltK/GlnP/TcyL/YhdX-like"/>
</dbReference>
<dbReference type="EMBL" id="QGGH01000010">
    <property type="protein sequence ID" value="PWJ88581.1"/>
    <property type="molecule type" value="Genomic_DNA"/>
</dbReference>
<dbReference type="GeneID" id="61054662"/>
<dbReference type="Gene3D" id="1.10.3720.10">
    <property type="entry name" value="MetI-like"/>
    <property type="match status" value="1"/>
</dbReference>
<dbReference type="RefSeq" id="WP_109669933.1">
    <property type="nucleotide sequence ID" value="NZ_QGGH01000010.1"/>
</dbReference>
<evidence type="ECO:0000256" key="2">
    <source>
        <dbReference type="ARBA" id="ARBA00010072"/>
    </source>
</evidence>
<keyword evidence="5 12" id="KW-0812">Transmembrane</keyword>
<feature type="transmembrane region" description="Helical" evidence="12">
    <location>
        <begin position="211"/>
        <end position="233"/>
    </location>
</feature>
<feature type="transmembrane region" description="Helical" evidence="12">
    <location>
        <begin position="245"/>
        <end position="265"/>
    </location>
</feature>
<protein>
    <recommendedName>
        <fullName evidence="11">Glutamate/aspartate import permease protein GltK</fullName>
    </recommendedName>
</protein>
<evidence type="ECO:0000256" key="7">
    <source>
        <dbReference type="ARBA" id="ARBA00022989"/>
    </source>
</evidence>
<dbReference type="InterPro" id="IPR010065">
    <property type="entry name" value="AA_ABC_transptr_permease_3TM"/>
</dbReference>
<evidence type="ECO:0000256" key="3">
    <source>
        <dbReference type="ARBA" id="ARBA00022448"/>
    </source>
</evidence>
<evidence type="ECO:0000259" key="13">
    <source>
        <dbReference type="PROSITE" id="PS50928"/>
    </source>
</evidence>
<dbReference type="FunFam" id="1.10.3720.10:FF:000006">
    <property type="entry name" value="Glutamate/aspartate ABC transporter, permease protein GltK"/>
    <property type="match status" value="1"/>
</dbReference>
<evidence type="ECO:0000256" key="11">
    <source>
        <dbReference type="ARBA" id="ARBA00073645"/>
    </source>
</evidence>
<evidence type="ECO:0000256" key="9">
    <source>
        <dbReference type="ARBA" id="ARBA00060298"/>
    </source>
</evidence>
<comment type="subunit">
    <text evidence="10">The complex is composed of two ATP-binding proteins (GltL), two transmembrane proteins (GltJ and GltK) and a solute-binding protein (GltI).</text>
</comment>
<feature type="domain" description="ABC transmembrane type-1" evidence="13">
    <location>
        <begin position="73"/>
        <end position="274"/>
    </location>
</feature>
<sequence>MILQRASGAVRVDVGALNQRSYRIVRLKHVGRWIGALVVVVALALLVQAFAHGQIHWATVGEFLTAGVIVRGFGNTLLISFFAMIIGVSLGTLFAIMRLSANPVTRFVAWLYVWVFRGTPVMLQLLIWFNIALVFPRLVIPGLYEARMVDVVTPFVAALLGLGINEGAYMTEVVRGGISSVDHGQTEAAKTLGMSRFQTLRRIILPQAMRLIIPVMGNSAIGMLKFSSLAAAISMGEMLNAAQQIYFINGAVIELLFVCGIWYLAGTTVLSIVQYYIEQHFGRGVAGTPAKFSFRLPFRSNTPLSGGVEESKA</sequence>
<comment type="caution">
    <text evidence="14">The sequence shown here is derived from an EMBL/GenBank/DDBJ whole genome shotgun (WGS) entry which is preliminary data.</text>
</comment>
<comment type="subcellular location">
    <subcellularLocation>
        <location evidence="1">Cell inner membrane</location>
        <topology evidence="1">Multi-pass membrane protein</topology>
    </subcellularLocation>
    <subcellularLocation>
        <location evidence="12">Cell membrane</location>
        <topology evidence="12">Multi-pass membrane protein</topology>
    </subcellularLocation>
</comment>
<organism evidence="14 15">
    <name type="scientific">Rhizobium loti</name>
    <name type="common">Mesorhizobium loti</name>
    <dbReference type="NCBI Taxonomy" id="381"/>
    <lineage>
        <taxon>Bacteria</taxon>
        <taxon>Pseudomonadati</taxon>
        <taxon>Pseudomonadota</taxon>
        <taxon>Alphaproteobacteria</taxon>
        <taxon>Hyphomicrobiales</taxon>
        <taxon>Phyllobacteriaceae</taxon>
        <taxon>Mesorhizobium</taxon>
    </lineage>
</organism>
<feature type="transmembrane region" description="Helical" evidence="12">
    <location>
        <begin position="81"/>
        <end position="101"/>
    </location>
</feature>
<dbReference type="NCBIfam" id="TIGR01726">
    <property type="entry name" value="HEQRo_perm_3TM"/>
    <property type="match status" value="1"/>
</dbReference>
<name>A0A8E2W8F3_RHILI</name>
<feature type="transmembrane region" description="Helical" evidence="12">
    <location>
        <begin position="121"/>
        <end position="140"/>
    </location>
</feature>
<keyword evidence="8 12" id="KW-0472">Membrane</keyword>
<dbReference type="GO" id="GO:0022857">
    <property type="term" value="F:transmembrane transporter activity"/>
    <property type="evidence" value="ECO:0007669"/>
    <property type="project" value="InterPro"/>
</dbReference>
<evidence type="ECO:0000256" key="8">
    <source>
        <dbReference type="ARBA" id="ARBA00023136"/>
    </source>
</evidence>
<evidence type="ECO:0000313" key="14">
    <source>
        <dbReference type="EMBL" id="PWJ88581.1"/>
    </source>
</evidence>
<proteinExistence type="inferred from homology"/>